<dbReference type="PANTHER" id="PTHR33434:SF3">
    <property type="entry name" value="DEGV DOMAIN-CONTAINING PROTEIN YITS"/>
    <property type="match status" value="1"/>
</dbReference>
<keyword evidence="4" id="KW-1185">Reference proteome</keyword>
<dbReference type="Gene3D" id="3.40.50.10170">
    <property type="match status" value="1"/>
</dbReference>
<comment type="function">
    <text evidence="1">May bind long-chain fatty acids, such as palmitate, and may play a role in lipid transport or fatty acid metabolism.</text>
</comment>
<dbReference type="RefSeq" id="WP_379748677.1">
    <property type="nucleotide sequence ID" value="NZ_JBHTCP010000014.1"/>
</dbReference>
<dbReference type="Gene3D" id="3.30.1180.10">
    <property type="match status" value="1"/>
</dbReference>
<reference evidence="4" key="1">
    <citation type="journal article" date="2019" name="Int. J. Syst. Evol. Microbiol.">
        <title>The Global Catalogue of Microorganisms (GCM) 10K type strain sequencing project: providing services to taxonomists for standard genome sequencing and annotation.</title>
        <authorList>
            <consortium name="The Broad Institute Genomics Platform"/>
            <consortium name="The Broad Institute Genome Sequencing Center for Infectious Disease"/>
            <person name="Wu L."/>
            <person name="Ma J."/>
        </authorList>
    </citation>
    <scope>NUCLEOTIDE SEQUENCE [LARGE SCALE GENOMIC DNA]</scope>
    <source>
        <strain evidence="4">NBRC 106396</strain>
    </source>
</reference>
<name>A0ABW2NMA1_9BACL</name>
<accession>A0ABW2NMA1</accession>
<dbReference type="PANTHER" id="PTHR33434">
    <property type="entry name" value="DEGV DOMAIN-CONTAINING PROTEIN DR_1986-RELATED"/>
    <property type="match status" value="1"/>
</dbReference>
<dbReference type="InterPro" id="IPR003797">
    <property type="entry name" value="DegV"/>
</dbReference>
<dbReference type="InterPro" id="IPR050270">
    <property type="entry name" value="DegV_domain_contain"/>
</dbReference>
<evidence type="ECO:0000256" key="2">
    <source>
        <dbReference type="ARBA" id="ARBA00023121"/>
    </source>
</evidence>
<dbReference type="SUPFAM" id="SSF82549">
    <property type="entry name" value="DAK1/DegV-like"/>
    <property type="match status" value="1"/>
</dbReference>
<comment type="caution">
    <text evidence="3">The sequence shown here is derived from an EMBL/GenBank/DDBJ whole genome shotgun (WGS) entry which is preliminary data.</text>
</comment>
<keyword evidence="2" id="KW-0446">Lipid-binding</keyword>
<evidence type="ECO:0000256" key="1">
    <source>
        <dbReference type="ARBA" id="ARBA00003238"/>
    </source>
</evidence>
<protein>
    <submittedName>
        <fullName evidence="3">DegV family protein</fullName>
    </submittedName>
</protein>
<dbReference type="Proteomes" id="UP001596549">
    <property type="component" value="Unassembled WGS sequence"/>
</dbReference>
<sequence length="288" mass="31808">MKVKIIADSGCDLPKQILDNLQIEMMPLIVQADGEDYLDRKTIEPLQLYSKMRNGSATKTAQVSPLTIKETLTTYAKQNIPVIYITLSSGLSGTFQTAVLMKNEVSEEFPDSSVAVFDSLGASLGYGLMVYEAALLAEKGECFENILSMLSTFRENLQHIFTVDDLEYLFRGGRVSKTAAFMGSLLKIKPVLHMEDGKLFPLEKVRGRKKAFARMLELMKERTGDTSNMTLAISHGDDIESANVLKEMIIKEFHTNEIIINMIGGAIGAHAGPGTVALFFLEKPVRTS</sequence>
<dbReference type="PROSITE" id="PS51482">
    <property type="entry name" value="DEGV"/>
    <property type="match status" value="1"/>
</dbReference>
<dbReference type="Pfam" id="PF02645">
    <property type="entry name" value="DegV"/>
    <property type="match status" value="1"/>
</dbReference>
<proteinExistence type="predicted"/>
<evidence type="ECO:0000313" key="3">
    <source>
        <dbReference type="EMBL" id="MFC7371770.1"/>
    </source>
</evidence>
<dbReference type="EMBL" id="JBHTCP010000014">
    <property type="protein sequence ID" value="MFC7371770.1"/>
    <property type="molecule type" value="Genomic_DNA"/>
</dbReference>
<organism evidence="3 4">
    <name type="scientific">Fictibacillus iocasae</name>
    <dbReference type="NCBI Taxonomy" id="2715437"/>
    <lineage>
        <taxon>Bacteria</taxon>
        <taxon>Bacillati</taxon>
        <taxon>Bacillota</taxon>
        <taxon>Bacilli</taxon>
        <taxon>Bacillales</taxon>
        <taxon>Fictibacillaceae</taxon>
        <taxon>Fictibacillus</taxon>
    </lineage>
</organism>
<dbReference type="InterPro" id="IPR043168">
    <property type="entry name" value="DegV_C"/>
</dbReference>
<gene>
    <name evidence="3" type="ORF">ACFQPF_08780</name>
</gene>
<evidence type="ECO:0000313" key="4">
    <source>
        <dbReference type="Proteomes" id="UP001596549"/>
    </source>
</evidence>
<dbReference type="NCBIfam" id="TIGR00762">
    <property type="entry name" value="DegV"/>
    <property type="match status" value="1"/>
</dbReference>